<gene>
    <name evidence="11" type="primary">lepB</name>
    <name evidence="11" type="ORF">IAD20_08335</name>
</gene>
<reference evidence="11" key="2">
    <citation type="journal article" date="2021" name="PeerJ">
        <title>Extensive microbial diversity within the chicken gut microbiome revealed by metagenomics and culture.</title>
        <authorList>
            <person name="Gilroy R."/>
            <person name="Ravi A."/>
            <person name="Getino M."/>
            <person name="Pursley I."/>
            <person name="Horton D.L."/>
            <person name="Alikhan N.F."/>
            <person name="Baker D."/>
            <person name="Gharbi K."/>
            <person name="Hall N."/>
            <person name="Watson M."/>
            <person name="Adriaenssens E.M."/>
            <person name="Foster-Nyarko E."/>
            <person name="Jarju S."/>
            <person name="Secka A."/>
            <person name="Antonio M."/>
            <person name="Oren A."/>
            <person name="Chaudhuri R.R."/>
            <person name="La Ragione R."/>
            <person name="Hildebrand F."/>
            <person name="Pallen M.J."/>
        </authorList>
    </citation>
    <scope>NUCLEOTIDE SEQUENCE</scope>
    <source>
        <strain evidence="11">ChiW3-316</strain>
    </source>
</reference>
<dbReference type="PROSITE" id="PS00760">
    <property type="entry name" value="SPASE_I_2"/>
    <property type="match status" value="1"/>
</dbReference>
<keyword evidence="8" id="KW-0472">Membrane</keyword>
<feature type="active site" evidence="7">
    <location>
        <position position="38"/>
    </location>
</feature>
<evidence type="ECO:0000259" key="10">
    <source>
        <dbReference type="Pfam" id="PF10502"/>
    </source>
</evidence>
<evidence type="ECO:0000256" key="2">
    <source>
        <dbReference type="ARBA" id="ARBA00009370"/>
    </source>
</evidence>
<dbReference type="CDD" id="cd06530">
    <property type="entry name" value="S26_SPase_I"/>
    <property type="match status" value="1"/>
</dbReference>
<organism evidence="11 12">
    <name type="scientific">Candidatus Scatocola faecipullorum</name>
    <dbReference type="NCBI Taxonomy" id="2840917"/>
    <lineage>
        <taxon>Bacteria</taxon>
        <taxon>Pseudomonadati</taxon>
        <taxon>Pseudomonadota</taxon>
        <taxon>Alphaproteobacteria</taxon>
        <taxon>Rhodospirillales</taxon>
        <taxon>Rhodospirillaceae</taxon>
        <taxon>Rhodospirillaceae incertae sedis</taxon>
        <taxon>Candidatus Scatocola</taxon>
    </lineage>
</organism>
<dbReference type="Gene3D" id="2.10.109.10">
    <property type="entry name" value="Umud Fragment, subunit A"/>
    <property type="match status" value="1"/>
</dbReference>
<dbReference type="Pfam" id="PF10502">
    <property type="entry name" value="Peptidase_S26"/>
    <property type="match status" value="1"/>
</dbReference>
<dbReference type="InterPro" id="IPR019756">
    <property type="entry name" value="Pept_S26A_signal_pept_1_Ser-AS"/>
</dbReference>
<dbReference type="GO" id="GO:0016020">
    <property type="term" value="C:membrane"/>
    <property type="evidence" value="ECO:0007669"/>
    <property type="project" value="UniProtKB-SubCell"/>
</dbReference>
<dbReference type="EMBL" id="DVNC01000058">
    <property type="protein sequence ID" value="HIU54069.1"/>
    <property type="molecule type" value="Genomic_DNA"/>
</dbReference>
<comment type="similarity">
    <text evidence="2 9">Belongs to the peptidase S26 family.</text>
</comment>
<dbReference type="InterPro" id="IPR000223">
    <property type="entry name" value="Pept_S26A_signal_pept_1"/>
</dbReference>
<dbReference type="InterPro" id="IPR019533">
    <property type="entry name" value="Peptidase_S26"/>
</dbReference>
<evidence type="ECO:0000256" key="3">
    <source>
        <dbReference type="ARBA" id="ARBA00013208"/>
    </source>
</evidence>
<evidence type="ECO:0000313" key="11">
    <source>
        <dbReference type="EMBL" id="HIU54069.1"/>
    </source>
</evidence>
<name>A0A9D1M5N8_9PROT</name>
<keyword evidence="6 8" id="KW-0378">Hydrolase</keyword>
<feature type="transmembrane region" description="Helical" evidence="8">
    <location>
        <begin position="13"/>
        <end position="29"/>
    </location>
</feature>
<dbReference type="InterPro" id="IPR019758">
    <property type="entry name" value="Pept_S26A_signal_pept_1_CS"/>
</dbReference>
<keyword evidence="8" id="KW-1133">Transmembrane helix</keyword>
<dbReference type="Proteomes" id="UP000824107">
    <property type="component" value="Unassembled WGS sequence"/>
</dbReference>
<dbReference type="InterPro" id="IPR019757">
    <property type="entry name" value="Pept_S26A_signal_pept_1_Lys-AS"/>
</dbReference>
<proteinExistence type="inferred from homology"/>
<dbReference type="PRINTS" id="PR00727">
    <property type="entry name" value="LEADERPTASE"/>
</dbReference>
<evidence type="ECO:0000256" key="5">
    <source>
        <dbReference type="ARBA" id="ARBA00022670"/>
    </source>
</evidence>
<dbReference type="NCBIfam" id="TIGR02227">
    <property type="entry name" value="sigpep_I_bact"/>
    <property type="match status" value="1"/>
</dbReference>
<dbReference type="GO" id="GO:0006465">
    <property type="term" value="P:signal peptide processing"/>
    <property type="evidence" value="ECO:0007669"/>
    <property type="project" value="InterPro"/>
</dbReference>
<dbReference type="GO" id="GO:0004252">
    <property type="term" value="F:serine-type endopeptidase activity"/>
    <property type="evidence" value="ECO:0007669"/>
    <property type="project" value="InterPro"/>
</dbReference>
<keyword evidence="5 8" id="KW-0645">Protease</keyword>
<evidence type="ECO:0000256" key="8">
    <source>
        <dbReference type="RuleBase" id="RU003993"/>
    </source>
</evidence>
<accession>A0A9D1M5N8</accession>
<reference evidence="11" key="1">
    <citation type="submission" date="2020-10" db="EMBL/GenBank/DDBJ databases">
        <authorList>
            <person name="Gilroy R."/>
        </authorList>
    </citation>
    <scope>NUCLEOTIDE SEQUENCE</scope>
    <source>
        <strain evidence="11">ChiW3-316</strain>
    </source>
</reference>
<dbReference type="GO" id="GO:0009003">
    <property type="term" value="F:signal peptidase activity"/>
    <property type="evidence" value="ECO:0007669"/>
    <property type="project" value="UniProtKB-EC"/>
</dbReference>
<comment type="subcellular location">
    <subcellularLocation>
        <location evidence="9">Membrane</location>
        <topology evidence="9">Single-pass type II membrane protein</topology>
    </subcellularLocation>
</comment>
<dbReference type="PANTHER" id="PTHR43390">
    <property type="entry name" value="SIGNAL PEPTIDASE I"/>
    <property type="match status" value="1"/>
</dbReference>
<evidence type="ECO:0000256" key="9">
    <source>
        <dbReference type="RuleBase" id="RU362042"/>
    </source>
</evidence>
<protein>
    <recommendedName>
        <fullName evidence="4 8">Signal peptidase I</fullName>
        <ecNumber evidence="3 8">3.4.21.89</ecNumber>
    </recommendedName>
</protein>
<evidence type="ECO:0000256" key="4">
    <source>
        <dbReference type="ARBA" id="ARBA00019232"/>
    </source>
</evidence>
<comment type="caution">
    <text evidence="11">The sequence shown here is derived from an EMBL/GenBank/DDBJ whole genome shotgun (WGS) entry which is preliminary data.</text>
</comment>
<evidence type="ECO:0000256" key="6">
    <source>
        <dbReference type="ARBA" id="ARBA00022801"/>
    </source>
</evidence>
<sequence length="242" mass="28430">MEDDESLMDTVKTLFYAIVIAILIRTFLFEPFKIPSGSMYPTLYVGDYLFVSKYTYGYSKHSLPFSMPLFEGRIWADEPNRGDVVVFKFPQDNKTDYIKRIIGLPGDKVKLEDGRLYVNGELVNREEIEDFVIRDSQGNAERYHQYIETLPNDVKHKILEVSDSESEDNLPELTVPQGYYFVMGDNRDRSDDSRVNVGFVPFENLVGKARFLFFSHNDDGAWYKPWTWPKKIRWERLFNKIK</sequence>
<evidence type="ECO:0000256" key="7">
    <source>
        <dbReference type="PIRSR" id="PIRSR600223-1"/>
    </source>
</evidence>
<keyword evidence="8" id="KW-0812">Transmembrane</keyword>
<dbReference type="PROSITE" id="PS00501">
    <property type="entry name" value="SPASE_I_1"/>
    <property type="match status" value="1"/>
</dbReference>
<comment type="catalytic activity">
    <reaction evidence="1 8">
        <text>Cleavage of hydrophobic, N-terminal signal or leader sequences from secreted and periplasmic proteins.</text>
        <dbReference type="EC" id="3.4.21.89"/>
    </reaction>
</comment>
<dbReference type="PROSITE" id="PS00761">
    <property type="entry name" value="SPASE_I_3"/>
    <property type="match status" value="1"/>
</dbReference>
<dbReference type="InterPro" id="IPR036286">
    <property type="entry name" value="LexA/Signal_pep-like_sf"/>
</dbReference>
<evidence type="ECO:0000313" key="12">
    <source>
        <dbReference type="Proteomes" id="UP000824107"/>
    </source>
</evidence>
<dbReference type="PANTHER" id="PTHR43390:SF1">
    <property type="entry name" value="CHLOROPLAST PROCESSING PEPTIDASE"/>
    <property type="match status" value="1"/>
</dbReference>
<dbReference type="EC" id="3.4.21.89" evidence="3 8"/>
<feature type="active site" evidence="7">
    <location>
        <position position="99"/>
    </location>
</feature>
<dbReference type="AlphaFoldDB" id="A0A9D1M5N8"/>
<evidence type="ECO:0000256" key="1">
    <source>
        <dbReference type="ARBA" id="ARBA00000677"/>
    </source>
</evidence>
<feature type="domain" description="Peptidase S26" evidence="10">
    <location>
        <begin position="8"/>
        <end position="213"/>
    </location>
</feature>
<dbReference type="SUPFAM" id="SSF51306">
    <property type="entry name" value="LexA/Signal peptidase"/>
    <property type="match status" value="1"/>
</dbReference>